<evidence type="ECO:0000256" key="6">
    <source>
        <dbReference type="ARBA" id="ARBA00022741"/>
    </source>
</evidence>
<reference evidence="13 14" key="1">
    <citation type="submission" date="2020-12" db="EMBL/GenBank/DDBJ databases">
        <title>FDA dAtabase for Regulatory Grade micrObial Sequences (FDA-ARGOS): Supporting development and validation of Infectious Disease Dx tests.</title>
        <authorList>
            <person name="Sproer C."/>
            <person name="Gronow S."/>
            <person name="Severitt S."/>
            <person name="Schroder I."/>
            <person name="Tallon L."/>
            <person name="Sadzewicz L."/>
            <person name="Zhao X."/>
            <person name="Boylan J."/>
            <person name="Ott S."/>
            <person name="Bowen H."/>
            <person name="Vavikolanu K."/>
            <person name="Mehta A."/>
            <person name="Aluvathingal J."/>
            <person name="Nadendla S."/>
            <person name="Lowell S."/>
            <person name="Myers T."/>
            <person name="Yan Y."/>
            <person name="Sichtig H."/>
        </authorList>
    </citation>
    <scope>NUCLEOTIDE SEQUENCE [LARGE SCALE GENOMIC DNA]</scope>
    <source>
        <strain evidence="13 14">FDAARGOS_911</strain>
    </source>
</reference>
<evidence type="ECO:0000256" key="3">
    <source>
        <dbReference type="ARBA" id="ARBA00004868"/>
    </source>
</evidence>
<dbReference type="KEGG" id="aun:AWM73_00160"/>
<dbReference type="Proteomes" id="UP001069145">
    <property type="component" value="Unassembled WGS sequence"/>
</dbReference>
<evidence type="ECO:0000256" key="7">
    <source>
        <dbReference type="ARBA" id="ARBA00022777"/>
    </source>
</evidence>
<dbReference type="Proteomes" id="UP000594771">
    <property type="component" value="Chromosome"/>
</dbReference>
<evidence type="ECO:0000256" key="9">
    <source>
        <dbReference type="ARBA" id="ARBA00022842"/>
    </source>
</evidence>
<comment type="function">
    <text evidence="11">Catalyzes the phosphorylation of the hydroxyl group of 4-methyl-5-beta-hydroxyethylthiazole (THZ).</text>
</comment>
<keyword evidence="4 11" id="KW-0808">Transferase</keyword>
<feature type="binding site" evidence="11">
    <location>
        <position position="175"/>
    </location>
    <ligand>
        <name>ATP</name>
        <dbReference type="ChEBI" id="CHEBI:30616"/>
    </ligand>
</feature>
<dbReference type="InterPro" id="IPR029056">
    <property type="entry name" value="Ribokinase-like"/>
</dbReference>
<dbReference type="PIRSF" id="PIRSF000513">
    <property type="entry name" value="Thz_kinase"/>
    <property type="match status" value="1"/>
</dbReference>
<comment type="catalytic activity">
    <reaction evidence="1 11">
        <text>5-(2-hydroxyethyl)-4-methylthiazole + ATP = 4-methyl-5-(2-phosphooxyethyl)-thiazole + ADP + H(+)</text>
        <dbReference type="Rhea" id="RHEA:24212"/>
        <dbReference type="ChEBI" id="CHEBI:15378"/>
        <dbReference type="ChEBI" id="CHEBI:17957"/>
        <dbReference type="ChEBI" id="CHEBI:30616"/>
        <dbReference type="ChEBI" id="CHEBI:58296"/>
        <dbReference type="ChEBI" id="CHEBI:456216"/>
        <dbReference type="EC" id="2.7.1.50"/>
    </reaction>
</comment>
<dbReference type="Gene3D" id="3.40.1190.20">
    <property type="match status" value="1"/>
</dbReference>
<dbReference type="EC" id="2.7.1.50" evidence="11"/>
<keyword evidence="15" id="KW-1185">Reference proteome</keyword>
<dbReference type="InterPro" id="IPR000417">
    <property type="entry name" value="Hyethyz_kinase"/>
</dbReference>
<evidence type="ECO:0000256" key="11">
    <source>
        <dbReference type="HAMAP-Rule" id="MF_00228"/>
    </source>
</evidence>
<evidence type="ECO:0000313" key="13">
    <source>
        <dbReference type="EMBL" id="QPS01663.1"/>
    </source>
</evidence>
<evidence type="ECO:0000256" key="8">
    <source>
        <dbReference type="ARBA" id="ARBA00022840"/>
    </source>
</evidence>
<keyword evidence="8 11" id="KW-0067">ATP-binding</keyword>
<comment type="similarity">
    <text evidence="11">Belongs to the Thz kinase family.</text>
</comment>
<feature type="binding site" evidence="11">
    <location>
        <position position="122"/>
    </location>
    <ligand>
        <name>ATP</name>
        <dbReference type="ChEBI" id="CHEBI:30616"/>
    </ligand>
</feature>
<dbReference type="GO" id="GO:0009229">
    <property type="term" value="P:thiamine diphosphate biosynthetic process"/>
    <property type="evidence" value="ECO:0007669"/>
    <property type="project" value="UniProtKB-UniRule"/>
</dbReference>
<accession>A0A0X8FEE4</accession>
<evidence type="ECO:0000256" key="2">
    <source>
        <dbReference type="ARBA" id="ARBA00001946"/>
    </source>
</evidence>
<feature type="binding site" evidence="11">
    <location>
        <position position="202"/>
    </location>
    <ligand>
        <name>substrate</name>
    </ligand>
</feature>
<name>A0A0X8FEE4_9LACT</name>
<dbReference type="GO" id="GO:0009228">
    <property type="term" value="P:thiamine biosynthetic process"/>
    <property type="evidence" value="ECO:0007669"/>
    <property type="project" value="UniProtKB-KW"/>
</dbReference>
<comment type="cofactor">
    <cofactor evidence="2 11">
        <name>Mg(2+)</name>
        <dbReference type="ChEBI" id="CHEBI:18420"/>
    </cofactor>
</comment>
<dbReference type="Pfam" id="PF02110">
    <property type="entry name" value="HK"/>
    <property type="match status" value="1"/>
</dbReference>
<gene>
    <name evidence="11" type="primary">thiM</name>
    <name evidence="13" type="ORF">I6G68_00865</name>
    <name evidence="12" type="ORF">ODY43_05725</name>
</gene>
<dbReference type="CDD" id="cd01170">
    <property type="entry name" value="THZ_kinase"/>
    <property type="match status" value="1"/>
</dbReference>
<keyword evidence="7 11" id="KW-0418">Kinase</keyword>
<dbReference type="GO" id="GO:0004417">
    <property type="term" value="F:hydroxyethylthiazole kinase activity"/>
    <property type="evidence" value="ECO:0007669"/>
    <property type="project" value="UniProtKB-UniRule"/>
</dbReference>
<evidence type="ECO:0000256" key="10">
    <source>
        <dbReference type="ARBA" id="ARBA00022977"/>
    </source>
</evidence>
<dbReference type="OrthoDB" id="9778146at2"/>
<protein>
    <recommendedName>
        <fullName evidence="11">Hydroxyethylthiazole kinase</fullName>
        <ecNumber evidence="11">2.7.1.50</ecNumber>
    </recommendedName>
    <alternativeName>
        <fullName evidence="11">4-methyl-5-beta-hydroxyethylthiazole kinase</fullName>
        <shortName evidence="11">TH kinase</shortName>
        <shortName evidence="11">Thz kinase</shortName>
    </alternativeName>
</protein>
<evidence type="ECO:0000256" key="4">
    <source>
        <dbReference type="ARBA" id="ARBA00022679"/>
    </source>
</evidence>
<evidence type="ECO:0000313" key="15">
    <source>
        <dbReference type="Proteomes" id="UP001069145"/>
    </source>
</evidence>
<dbReference type="GO" id="GO:0000287">
    <property type="term" value="F:magnesium ion binding"/>
    <property type="evidence" value="ECO:0007669"/>
    <property type="project" value="UniProtKB-UniRule"/>
</dbReference>
<dbReference type="GO" id="GO:0005524">
    <property type="term" value="F:ATP binding"/>
    <property type="evidence" value="ECO:0007669"/>
    <property type="project" value="UniProtKB-UniRule"/>
</dbReference>
<dbReference type="UniPathway" id="UPA00060">
    <property type="reaction ID" value="UER00139"/>
</dbReference>
<evidence type="ECO:0000256" key="1">
    <source>
        <dbReference type="ARBA" id="ARBA00001771"/>
    </source>
</evidence>
<reference evidence="12" key="2">
    <citation type="submission" date="2022-09" db="EMBL/GenBank/DDBJ databases">
        <title>Aerococcus urinae taxonomy study.</title>
        <authorList>
            <person name="Christensen J."/>
            <person name="Senneby E."/>
        </authorList>
    </citation>
    <scope>NUCLEOTIDE SEQUENCE</scope>
    <source>
        <strain evidence="12">NLD-066-U95</strain>
    </source>
</reference>
<dbReference type="PRINTS" id="PR01099">
    <property type="entry name" value="HYETHTZKNASE"/>
</dbReference>
<keyword evidence="6 11" id="KW-0547">Nucleotide-binding</keyword>
<dbReference type="EMBL" id="JAOTML010000005">
    <property type="protein sequence ID" value="MCY3053487.1"/>
    <property type="molecule type" value="Genomic_DNA"/>
</dbReference>
<keyword evidence="5 11" id="KW-0479">Metal-binding</keyword>
<dbReference type="EMBL" id="CP065662">
    <property type="protein sequence ID" value="QPS01663.1"/>
    <property type="molecule type" value="Genomic_DNA"/>
</dbReference>
<dbReference type="HAMAP" id="MF_00228">
    <property type="entry name" value="Thz_kinase"/>
    <property type="match status" value="1"/>
</dbReference>
<proteinExistence type="inferred from homology"/>
<evidence type="ECO:0000313" key="12">
    <source>
        <dbReference type="EMBL" id="MCY3053487.1"/>
    </source>
</evidence>
<comment type="pathway">
    <text evidence="3 11">Cofactor biosynthesis; thiamine diphosphate biosynthesis; 4-methyl-5-(2-phosphoethyl)-thiazole from 5-(2-hydroxyethyl)-4-methylthiazole: step 1/1.</text>
</comment>
<keyword evidence="9 11" id="KW-0460">Magnesium</keyword>
<keyword evidence="10 11" id="KW-0784">Thiamine biosynthesis</keyword>
<organism evidence="13 14">
    <name type="scientific">Aerococcus urinae</name>
    <dbReference type="NCBI Taxonomy" id="1376"/>
    <lineage>
        <taxon>Bacteria</taxon>
        <taxon>Bacillati</taxon>
        <taxon>Bacillota</taxon>
        <taxon>Bacilli</taxon>
        <taxon>Lactobacillales</taxon>
        <taxon>Aerococcaceae</taxon>
        <taxon>Aerococcus</taxon>
    </lineage>
</organism>
<sequence length="279" mass="29708">MPKKTTIPFAKYSQQIKAKAPLVQVLNNYVTIHDVANVILASGGRPVMTDNLPNSQDVVKTADLLLINAASPRPNQELLDLAATAKNDQHPVVLDPVGVAAMPSKLKLCQDLIDQGLVTAVKGNASEIRSLLFERSQGSGVDLGPGDEVTLANLADFAPAFKAYALEKGIILAMSGPIDLVTDGERLAVIENGHPWMASYTGSGCQLSGVLASFLAGNPGEDLFYLTTAAMVSYGVAGEIAAQVLQPYEGNATYSNRVIDQVFLLEAKELERRAKYAIQ</sequence>
<evidence type="ECO:0000313" key="14">
    <source>
        <dbReference type="Proteomes" id="UP000594771"/>
    </source>
</evidence>
<dbReference type="RefSeq" id="WP_060777515.1">
    <property type="nucleotide sequence ID" value="NZ_CAJHLF010000012.1"/>
</dbReference>
<feature type="binding site" evidence="11">
    <location>
        <position position="48"/>
    </location>
    <ligand>
        <name>substrate</name>
    </ligand>
</feature>
<dbReference type="GeneID" id="35768544"/>
<dbReference type="AlphaFoldDB" id="A0A0X8FEE4"/>
<evidence type="ECO:0000256" key="5">
    <source>
        <dbReference type="ARBA" id="ARBA00022723"/>
    </source>
</evidence>
<dbReference type="SUPFAM" id="SSF53613">
    <property type="entry name" value="Ribokinase-like"/>
    <property type="match status" value="1"/>
</dbReference>